<organism evidence="1 2">
    <name type="scientific">Panagrolaimus superbus</name>
    <dbReference type="NCBI Taxonomy" id="310955"/>
    <lineage>
        <taxon>Eukaryota</taxon>
        <taxon>Metazoa</taxon>
        <taxon>Ecdysozoa</taxon>
        <taxon>Nematoda</taxon>
        <taxon>Chromadorea</taxon>
        <taxon>Rhabditida</taxon>
        <taxon>Tylenchina</taxon>
        <taxon>Panagrolaimomorpha</taxon>
        <taxon>Panagrolaimoidea</taxon>
        <taxon>Panagrolaimidae</taxon>
        <taxon>Panagrolaimus</taxon>
    </lineage>
</organism>
<name>A0A914YHF9_9BILA</name>
<dbReference type="WBParaSite" id="PSU_v2.g18758.t1">
    <property type="protein sequence ID" value="PSU_v2.g18758.t1"/>
    <property type="gene ID" value="PSU_v2.g18758"/>
</dbReference>
<dbReference type="AlphaFoldDB" id="A0A914YHF9"/>
<dbReference type="Proteomes" id="UP000887577">
    <property type="component" value="Unplaced"/>
</dbReference>
<evidence type="ECO:0000313" key="2">
    <source>
        <dbReference type="WBParaSite" id="PSU_v2.g18758.t1"/>
    </source>
</evidence>
<keyword evidence="1" id="KW-1185">Reference proteome</keyword>
<accession>A0A914YHF9</accession>
<proteinExistence type="predicted"/>
<protein>
    <submittedName>
        <fullName evidence="2">Uncharacterized protein</fullName>
    </submittedName>
</protein>
<sequence length="222" mass="25118">MYCCPICLVRKNDLVRRIRDAPLRTLAQLHDDYDKLQELLKSATTTKTIAKAHQECHSVKNEPMTDYFEVSHMCPGVCHTLAGALNAICGWAKKINKEKIEKLFKDAAVFPQGHTKKLTGNHGRIVLNKLSNGDITYDGEGLTLLLLLADIQQYAIAEILTDEKIAEFLQCIEAFANEVSKEKYDEIAKSSQHIHMIIAHVGPFVVLHRSWGLYSDQRKFLL</sequence>
<reference evidence="2" key="1">
    <citation type="submission" date="2022-11" db="UniProtKB">
        <authorList>
            <consortium name="WormBaseParasite"/>
        </authorList>
    </citation>
    <scope>IDENTIFICATION</scope>
</reference>
<evidence type="ECO:0000313" key="1">
    <source>
        <dbReference type="Proteomes" id="UP000887577"/>
    </source>
</evidence>